<gene>
    <name evidence="8" type="ORF">ACFFI0_13490</name>
</gene>
<evidence type="ECO:0000256" key="1">
    <source>
        <dbReference type="ARBA" id="ARBA00007150"/>
    </source>
</evidence>
<feature type="transmembrane region" description="Helical" evidence="7">
    <location>
        <begin position="101"/>
        <end position="124"/>
    </location>
</feature>
<evidence type="ECO:0000256" key="5">
    <source>
        <dbReference type="ARBA" id="ARBA00022989"/>
    </source>
</evidence>
<dbReference type="InterPro" id="IPR001640">
    <property type="entry name" value="Lgt"/>
</dbReference>
<dbReference type="RefSeq" id="WP_130856025.1">
    <property type="nucleotide sequence ID" value="NZ_JBHLWO010000002.1"/>
</dbReference>
<feature type="transmembrane region" description="Helical" evidence="7">
    <location>
        <begin position="70"/>
        <end position="89"/>
    </location>
</feature>
<evidence type="ECO:0000313" key="8">
    <source>
        <dbReference type="EMBL" id="MFC0319328.1"/>
    </source>
</evidence>
<proteinExistence type="inferred from homology"/>
<keyword evidence="5 7" id="KW-1133">Transmembrane helix</keyword>
<organism evidence="8 9">
    <name type="scientific">Olivibacter oleidegradans</name>
    <dbReference type="NCBI Taxonomy" id="760123"/>
    <lineage>
        <taxon>Bacteria</taxon>
        <taxon>Pseudomonadati</taxon>
        <taxon>Bacteroidota</taxon>
        <taxon>Sphingobacteriia</taxon>
        <taxon>Sphingobacteriales</taxon>
        <taxon>Sphingobacteriaceae</taxon>
        <taxon>Olivibacter</taxon>
    </lineage>
</organism>
<evidence type="ECO:0000256" key="3">
    <source>
        <dbReference type="ARBA" id="ARBA00022679"/>
    </source>
</evidence>
<dbReference type="Proteomes" id="UP001589774">
    <property type="component" value="Unassembled WGS sequence"/>
</dbReference>
<feature type="transmembrane region" description="Helical" evidence="7">
    <location>
        <begin position="217"/>
        <end position="234"/>
    </location>
</feature>
<dbReference type="PANTHER" id="PTHR30589">
    <property type="entry name" value="PROLIPOPROTEIN DIACYLGLYCERYL TRANSFERASE"/>
    <property type="match status" value="1"/>
</dbReference>
<feature type="transmembrane region" description="Helical" evidence="7">
    <location>
        <begin position="183"/>
        <end position="205"/>
    </location>
</feature>
<evidence type="ECO:0000313" key="9">
    <source>
        <dbReference type="Proteomes" id="UP001589774"/>
    </source>
</evidence>
<dbReference type="EC" id="2.5.1.145" evidence="8"/>
<dbReference type="Pfam" id="PF01790">
    <property type="entry name" value="LGT"/>
    <property type="match status" value="1"/>
</dbReference>
<sequence length="392" mass="44200">MFPTLSHLIAYLFGIYIPLPIQTFGLFVGFAFLSAYYIFKVELIRKEQLGLIMPVKQEVRVGEPAHPVEILMNALVGFIIGYKLIHAIFNYADLVDNPQAFLLSTKGSLTGGVLLGILFGYWLYKDKKKQELAEDKIEIQQIHPYELMSKILVWAAIWGLLGAKLFHNLEYWDDFIHNPVESLLSFSGLTFYGGILFGGAAVIYYTKKQGIHPLHMLDVGAPGMMLGYAVGRLGCQLSGDGDWGIENLATKPSSLQWIPDWAWAFKFPHNVINEGVPIVGCEGKFCHELPVAVFPTSFYEFLMCLILFALLWFLRQKIHTAGMLFSIYLMLNGVERFSIELIRVNAKYHLLGISFTQAELISLAMVLVGLIGVFYTRSRAQKTAYSITQKYA</sequence>
<dbReference type="EMBL" id="JBHLWO010000002">
    <property type="protein sequence ID" value="MFC0319328.1"/>
    <property type="molecule type" value="Genomic_DNA"/>
</dbReference>
<feature type="transmembrane region" description="Helical" evidence="7">
    <location>
        <begin position="15"/>
        <end position="39"/>
    </location>
</feature>
<accession>A0ABV6HKA9</accession>
<evidence type="ECO:0000256" key="2">
    <source>
        <dbReference type="ARBA" id="ARBA00022475"/>
    </source>
</evidence>
<protein>
    <submittedName>
        <fullName evidence="8">Prolipoprotein diacylglyceryl transferase</fullName>
        <ecNumber evidence="8">2.5.1.145</ecNumber>
    </submittedName>
</protein>
<reference evidence="8 9" key="1">
    <citation type="submission" date="2024-09" db="EMBL/GenBank/DDBJ databases">
        <authorList>
            <person name="Sun Q."/>
            <person name="Mori K."/>
        </authorList>
    </citation>
    <scope>NUCLEOTIDE SEQUENCE [LARGE SCALE GENOMIC DNA]</scope>
    <source>
        <strain evidence="8 9">CCM 7765</strain>
    </source>
</reference>
<feature type="transmembrane region" description="Helical" evidence="7">
    <location>
        <begin position="321"/>
        <end position="339"/>
    </location>
</feature>
<evidence type="ECO:0000256" key="7">
    <source>
        <dbReference type="SAM" id="Phobius"/>
    </source>
</evidence>
<dbReference type="GO" id="GO:0008961">
    <property type="term" value="F:phosphatidylglycerol-prolipoprotein diacylglyceryl transferase activity"/>
    <property type="evidence" value="ECO:0007669"/>
    <property type="project" value="UniProtKB-EC"/>
</dbReference>
<feature type="transmembrane region" description="Helical" evidence="7">
    <location>
        <begin position="351"/>
        <end position="375"/>
    </location>
</feature>
<evidence type="ECO:0000256" key="4">
    <source>
        <dbReference type="ARBA" id="ARBA00022692"/>
    </source>
</evidence>
<keyword evidence="2" id="KW-1003">Cell membrane</keyword>
<feature type="transmembrane region" description="Helical" evidence="7">
    <location>
        <begin position="297"/>
        <end position="314"/>
    </location>
</feature>
<evidence type="ECO:0000256" key="6">
    <source>
        <dbReference type="ARBA" id="ARBA00023136"/>
    </source>
</evidence>
<keyword evidence="3 8" id="KW-0808">Transferase</keyword>
<keyword evidence="9" id="KW-1185">Reference proteome</keyword>
<comment type="caution">
    <text evidence="8">The sequence shown here is derived from an EMBL/GenBank/DDBJ whole genome shotgun (WGS) entry which is preliminary data.</text>
</comment>
<feature type="transmembrane region" description="Helical" evidence="7">
    <location>
        <begin position="145"/>
        <end position="163"/>
    </location>
</feature>
<dbReference type="PANTHER" id="PTHR30589:SF0">
    <property type="entry name" value="PHOSPHATIDYLGLYCEROL--PROLIPOPROTEIN DIACYLGLYCERYL TRANSFERASE"/>
    <property type="match status" value="1"/>
</dbReference>
<comment type="similarity">
    <text evidence="1">Belongs to the Lgt family.</text>
</comment>
<keyword evidence="4 7" id="KW-0812">Transmembrane</keyword>
<keyword evidence="6 7" id="KW-0472">Membrane</keyword>
<name>A0ABV6HKA9_9SPHI</name>